<dbReference type="InterPro" id="IPR002104">
    <property type="entry name" value="Integrase_catalytic"/>
</dbReference>
<organism evidence="3 4">
    <name type="scientific">Williamsia sterculiae</name>
    <dbReference type="NCBI Taxonomy" id="1344003"/>
    <lineage>
        <taxon>Bacteria</taxon>
        <taxon>Bacillati</taxon>
        <taxon>Actinomycetota</taxon>
        <taxon>Actinomycetes</taxon>
        <taxon>Mycobacteriales</taxon>
        <taxon>Nocardiaceae</taxon>
        <taxon>Williamsia</taxon>
    </lineage>
</organism>
<reference evidence="3 4" key="1">
    <citation type="submission" date="2017-01" db="EMBL/GenBank/DDBJ databases">
        <authorList>
            <person name="Mah S.A."/>
            <person name="Swanson W.J."/>
            <person name="Moy G.W."/>
            <person name="Vacquier V.D."/>
        </authorList>
    </citation>
    <scope>NUCLEOTIDE SEQUENCE [LARGE SCALE GENOMIC DNA]</scope>
    <source>
        <strain evidence="3 4">CPCC 203464</strain>
    </source>
</reference>
<dbReference type="STRING" id="1344003.SAMN05445060_3362"/>
<dbReference type="AlphaFoldDB" id="A0A1N7H1D1"/>
<dbReference type="Gene3D" id="1.10.443.10">
    <property type="entry name" value="Intergrase catalytic core"/>
    <property type="match status" value="1"/>
</dbReference>
<dbReference type="GO" id="GO:0015074">
    <property type="term" value="P:DNA integration"/>
    <property type="evidence" value="ECO:0007669"/>
    <property type="project" value="InterPro"/>
</dbReference>
<feature type="domain" description="Tyr recombinase" evidence="2">
    <location>
        <begin position="147"/>
        <end position="314"/>
    </location>
</feature>
<evidence type="ECO:0000313" key="4">
    <source>
        <dbReference type="Proteomes" id="UP000186218"/>
    </source>
</evidence>
<accession>A0A1N7H1D1</accession>
<sequence length="314" mass="36892">MSEELPGFAPKVFSTSDVGVIRAEDRVYEAMLDGWRSQQLARGLVPATITPRCQLVDRFFTYTNEYPWHWRPQDLDDYMAERRLASSAITVRTLRTYSNAIAMFCEYISDPRYMWTEVCDKYFGTHPIQIRFEWNTPRHSADDAMPTRRRAFTRPELQQVFDCIDDYVDDLHARNRKQWRTVMRDSMAFKVAYAYGLRRRELTMLDTIDFGPNPYVPQYRRYGALTVRWAKGTRGSGPRRRTVLTVPGFAWVVELLEYWCTDGREIFTTAERSRALWPSERGERITLGTLGRSFAFHRDRAGLPTELCLHALRH</sequence>
<dbReference type="RefSeq" id="WP_234974449.1">
    <property type="nucleotide sequence ID" value="NZ_FTNT01000011.1"/>
</dbReference>
<dbReference type="EMBL" id="FTNT01000011">
    <property type="protein sequence ID" value="SIS18642.1"/>
    <property type="molecule type" value="Genomic_DNA"/>
</dbReference>
<name>A0A1N7H1D1_9NOCA</name>
<dbReference type="SUPFAM" id="SSF56349">
    <property type="entry name" value="DNA breaking-rejoining enzymes"/>
    <property type="match status" value="1"/>
</dbReference>
<proteinExistence type="predicted"/>
<dbReference type="InterPro" id="IPR011010">
    <property type="entry name" value="DNA_brk_join_enz"/>
</dbReference>
<evidence type="ECO:0000259" key="2">
    <source>
        <dbReference type="PROSITE" id="PS51898"/>
    </source>
</evidence>
<dbReference type="GO" id="GO:0003677">
    <property type="term" value="F:DNA binding"/>
    <property type="evidence" value="ECO:0007669"/>
    <property type="project" value="InterPro"/>
</dbReference>
<dbReference type="GO" id="GO:0006310">
    <property type="term" value="P:DNA recombination"/>
    <property type="evidence" value="ECO:0007669"/>
    <property type="project" value="UniProtKB-KW"/>
</dbReference>
<protein>
    <recommendedName>
        <fullName evidence="2">Tyr recombinase domain-containing protein</fullName>
    </recommendedName>
</protein>
<evidence type="ECO:0000256" key="1">
    <source>
        <dbReference type="ARBA" id="ARBA00023172"/>
    </source>
</evidence>
<keyword evidence="1" id="KW-0233">DNA recombination</keyword>
<dbReference type="Proteomes" id="UP000186218">
    <property type="component" value="Unassembled WGS sequence"/>
</dbReference>
<dbReference type="PROSITE" id="PS51898">
    <property type="entry name" value="TYR_RECOMBINASE"/>
    <property type="match status" value="1"/>
</dbReference>
<dbReference type="InterPro" id="IPR013762">
    <property type="entry name" value="Integrase-like_cat_sf"/>
</dbReference>
<evidence type="ECO:0000313" key="3">
    <source>
        <dbReference type="EMBL" id="SIS18642.1"/>
    </source>
</evidence>
<gene>
    <name evidence="3" type="ORF">SAMN05445060_3362</name>
</gene>
<keyword evidence="4" id="KW-1185">Reference proteome</keyword>